<evidence type="ECO:0000256" key="2">
    <source>
        <dbReference type="ARBA" id="ARBA00023235"/>
    </source>
</evidence>
<dbReference type="GO" id="GO:0009982">
    <property type="term" value="F:pseudouridine synthase activity"/>
    <property type="evidence" value="ECO:0007669"/>
    <property type="project" value="InterPro"/>
</dbReference>
<dbReference type="SUPFAM" id="SSF55120">
    <property type="entry name" value="Pseudouridine synthase"/>
    <property type="match status" value="1"/>
</dbReference>
<dbReference type="NCBIfam" id="TIGR00093">
    <property type="entry name" value="pseudouridine synthase"/>
    <property type="match status" value="1"/>
</dbReference>
<protein>
    <submittedName>
        <fullName evidence="4">Unannotated protein</fullName>
    </submittedName>
</protein>
<name>A0A6J6WEQ8_9ZZZZ</name>
<dbReference type="Pfam" id="PF00849">
    <property type="entry name" value="PseudoU_synth_2"/>
    <property type="match status" value="1"/>
</dbReference>
<organism evidence="4">
    <name type="scientific">freshwater metagenome</name>
    <dbReference type="NCBI Taxonomy" id="449393"/>
    <lineage>
        <taxon>unclassified sequences</taxon>
        <taxon>metagenomes</taxon>
        <taxon>ecological metagenomes</taxon>
    </lineage>
</organism>
<evidence type="ECO:0000259" key="3">
    <source>
        <dbReference type="Pfam" id="PF00849"/>
    </source>
</evidence>
<dbReference type="InterPro" id="IPR000748">
    <property type="entry name" value="PsdUridine_synth_RsuA/RluB/E/F"/>
</dbReference>
<feature type="domain" description="Pseudouridine synthase RsuA/RluA-like" evidence="3">
    <location>
        <begin position="5"/>
        <end position="103"/>
    </location>
</feature>
<gene>
    <name evidence="4" type="ORF">UFOPK2958_00638</name>
</gene>
<reference evidence="4" key="1">
    <citation type="submission" date="2020-05" db="EMBL/GenBank/DDBJ databases">
        <authorList>
            <person name="Chiriac C."/>
            <person name="Salcher M."/>
            <person name="Ghai R."/>
            <person name="Kavagutti S V."/>
        </authorList>
    </citation>
    <scope>NUCLEOTIDE SEQUENCE</scope>
</reference>
<accession>A0A6J6WEQ8</accession>
<dbReference type="InterPro" id="IPR006145">
    <property type="entry name" value="PsdUridine_synth_RsuA/RluA"/>
</dbReference>
<dbReference type="FunFam" id="3.30.70.1560:FF:000001">
    <property type="entry name" value="Pseudouridine synthase"/>
    <property type="match status" value="1"/>
</dbReference>
<dbReference type="PROSITE" id="PS01149">
    <property type="entry name" value="PSI_RSU"/>
    <property type="match status" value="1"/>
</dbReference>
<dbReference type="PANTHER" id="PTHR47683">
    <property type="entry name" value="PSEUDOURIDINE SYNTHASE FAMILY PROTEIN-RELATED"/>
    <property type="match status" value="1"/>
</dbReference>
<dbReference type="InterPro" id="IPR050343">
    <property type="entry name" value="RsuA_PseudoU_synthase"/>
</dbReference>
<dbReference type="GO" id="GO:0001522">
    <property type="term" value="P:pseudouridine synthesis"/>
    <property type="evidence" value="ECO:0007669"/>
    <property type="project" value="InterPro"/>
</dbReference>
<dbReference type="GO" id="GO:0006364">
    <property type="term" value="P:rRNA processing"/>
    <property type="evidence" value="ECO:0007669"/>
    <property type="project" value="UniProtKB-ARBA"/>
</dbReference>
<dbReference type="InterPro" id="IPR020103">
    <property type="entry name" value="PsdUridine_synth_cat_dom_sf"/>
</dbReference>
<dbReference type="GO" id="GO:0003723">
    <property type="term" value="F:RNA binding"/>
    <property type="evidence" value="ECO:0007669"/>
    <property type="project" value="InterPro"/>
</dbReference>
<dbReference type="AlphaFoldDB" id="A0A6J6WEQ8"/>
<keyword evidence="2" id="KW-0413">Isomerase</keyword>
<dbReference type="EMBL" id="CAFAAB010000059">
    <property type="protein sequence ID" value="CAB4782579.1"/>
    <property type="molecule type" value="Genomic_DNA"/>
</dbReference>
<dbReference type="InterPro" id="IPR042092">
    <property type="entry name" value="PsdUridine_s_RsuA/RluB/E/F_cat"/>
</dbReference>
<dbReference type="PANTHER" id="PTHR47683:SF2">
    <property type="entry name" value="RNA-BINDING S4 DOMAIN-CONTAINING PROTEIN"/>
    <property type="match status" value="1"/>
</dbReference>
<dbReference type="CDD" id="cd02870">
    <property type="entry name" value="PseudoU_synth_RsuA_like"/>
    <property type="match status" value="1"/>
</dbReference>
<sequence length="156" mass="17094">MIDTEVRIFPIGRLDMATEGLLILTNDGRLAHLLTHPSVGIEKEYLVRVEGDPSPSSIRRLREGIELEDGLTAPAQVSRVSDGVLRIVIHEGKNRQVRRMCEAIGHEVIRLVRTRIGPIHDAKLTPGAARPLTVGEVRKLMDAVGVAIPSETTINS</sequence>
<dbReference type="InterPro" id="IPR018496">
    <property type="entry name" value="PsdUridine_synth_RsuA/RluB_CS"/>
</dbReference>
<dbReference type="Gene3D" id="3.30.70.580">
    <property type="entry name" value="Pseudouridine synthase I, catalytic domain, N-terminal subdomain"/>
    <property type="match status" value="1"/>
</dbReference>
<comment type="similarity">
    <text evidence="1">Belongs to the pseudouridine synthase RsuA family.</text>
</comment>
<dbReference type="Gene3D" id="3.30.70.1560">
    <property type="entry name" value="Alpha-L RNA-binding motif"/>
    <property type="match status" value="1"/>
</dbReference>
<evidence type="ECO:0000256" key="1">
    <source>
        <dbReference type="ARBA" id="ARBA00008348"/>
    </source>
</evidence>
<dbReference type="InterPro" id="IPR020094">
    <property type="entry name" value="TruA/RsuA/RluB/E/F_N"/>
</dbReference>
<evidence type="ECO:0000313" key="4">
    <source>
        <dbReference type="EMBL" id="CAB4782579.1"/>
    </source>
</evidence>
<dbReference type="GO" id="GO:0005829">
    <property type="term" value="C:cytosol"/>
    <property type="evidence" value="ECO:0007669"/>
    <property type="project" value="UniProtKB-ARBA"/>
</dbReference>
<proteinExistence type="inferred from homology"/>